<protein>
    <submittedName>
        <fullName evidence="2">Uncharacterized protein</fullName>
    </submittedName>
</protein>
<reference evidence="2 3" key="1">
    <citation type="submission" date="2014-05" db="EMBL/GenBank/DDBJ databases">
        <title>Draft genome sequence of a rare smut relative, Tilletiaria anomala UBC 951.</title>
        <authorList>
            <consortium name="DOE Joint Genome Institute"/>
            <person name="Toome M."/>
            <person name="Kuo A."/>
            <person name="Henrissat B."/>
            <person name="Lipzen A."/>
            <person name="Tritt A."/>
            <person name="Yoshinaga Y."/>
            <person name="Zane M."/>
            <person name="Barry K."/>
            <person name="Grigoriev I.V."/>
            <person name="Spatafora J.W."/>
            <person name="Aimea M.C."/>
        </authorList>
    </citation>
    <scope>NUCLEOTIDE SEQUENCE [LARGE SCALE GENOMIC DNA]</scope>
    <source>
        <strain evidence="2 3">UBC 951</strain>
    </source>
</reference>
<gene>
    <name evidence="2" type="ORF">K437DRAFT_73960</name>
</gene>
<keyword evidence="1" id="KW-0812">Transmembrane</keyword>
<dbReference type="InParanoid" id="A0A066WFT5"/>
<dbReference type="HOGENOM" id="CLU_1504480_0_0_1"/>
<dbReference type="RefSeq" id="XP_013244438.1">
    <property type="nucleotide sequence ID" value="XM_013388984.1"/>
</dbReference>
<dbReference type="AlphaFoldDB" id="A0A066WFT5"/>
<keyword evidence="3" id="KW-1185">Reference proteome</keyword>
<comment type="caution">
    <text evidence="2">The sequence shown here is derived from an EMBL/GenBank/DDBJ whole genome shotgun (WGS) entry which is preliminary data.</text>
</comment>
<dbReference type="EMBL" id="JMSN01000020">
    <property type="protein sequence ID" value="KDN49924.1"/>
    <property type="molecule type" value="Genomic_DNA"/>
</dbReference>
<name>A0A066WFT5_TILAU</name>
<accession>A0A066WFT5</accession>
<evidence type="ECO:0000313" key="3">
    <source>
        <dbReference type="Proteomes" id="UP000027361"/>
    </source>
</evidence>
<dbReference type="Proteomes" id="UP000027361">
    <property type="component" value="Unassembled WGS sequence"/>
</dbReference>
<keyword evidence="1" id="KW-0472">Membrane</keyword>
<organism evidence="2 3">
    <name type="scientific">Tilletiaria anomala (strain ATCC 24038 / CBS 436.72 / UBC 951)</name>
    <dbReference type="NCBI Taxonomy" id="1037660"/>
    <lineage>
        <taxon>Eukaryota</taxon>
        <taxon>Fungi</taxon>
        <taxon>Dikarya</taxon>
        <taxon>Basidiomycota</taxon>
        <taxon>Ustilaginomycotina</taxon>
        <taxon>Exobasidiomycetes</taxon>
        <taxon>Georgefischeriales</taxon>
        <taxon>Tilletiariaceae</taxon>
        <taxon>Tilletiaria</taxon>
    </lineage>
</organism>
<sequence>MHDKSHDDNTTTNTIAVLPSIHPFIHPSFDCNPRRFHLIAAHPFIVLLASTSCGAGPSCRRLGKQAMDYSSSNGTLRTSCLTALPLHPSICFLLTHTYAHVMSFYSPFPLVLTLHVLVLRSFVRSYFLLLMYNSLAWLCGFQLDEDDETSGTMCPRPLSESGCIALIITHCSLYRYHKT</sequence>
<proteinExistence type="predicted"/>
<evidence type="ECO:0000256" key="1">
    <source>
        <dbReference type="SAM" id="Phobius"/>
    </source>
</evidence>
<dbReference type="GeneID" id="25267774"/>
<evidence type="ECO:0000313" key="2">
    <source>
        <dbReference type="EMBL" id="KDN49924.1"/>
    </source>
</evidence>
<keyword evidence="1" id="KW-1133">Transmembrane helix</keyword>
<feature type="transmembrane region" description="Helical" evidence="1">
    <location>
        <begin position="104"/>
        <end position="123"/>
    </location>
</feature>